<evidence type="ECO:0000313" key="3">
    <source>
        <dbReference type="Proteomes" id="UP001498398"/>
    </source>
</evidence>
<protein>
    <submittedName>
        <fullName evidence="2">Uncharacterized protein</fullName>
    </submittedName>
</protein>
<feature type="region of interest" description="Disordered" evidence="1">
    <location>
        <begin position="1"/>
        <end position="84"/>
    </location>
</feature>
<gene>
    <name evidence="2" type="ORF">VKT23_016725</name>
</gene>
<comment type="caution">
    <text evidence="2">The sequence shown here is derived from an EMBL/GenBank/DDBJ whole genome shotgun (WGS) entry which is preliminary data.</text>
</comment>
<organism evidence="2 3">
    <name type="scientific">Marasmiellus scandens</name>
    <dbReference type="NCBI Taxonomy" id="2682957"/>
    <lineage>
        <taxon>Eukaryota</taxon>
        <taxon>Fungi</taxon>
        <taxon>Dikarya</taxon>
        <taxon>Basidiomycota</taxon>
        <taxon>Agaricomycotina</taxon>
        <taxon>Agaricomycetes</taxon>
        <taxon>Agaricomycetidae</taxon>
        <taxon>Agaricales</taxon>
        <taxon>Marasmiineae</taxon>
        <taxon>Omphalotaceae</taxon>
        <taxon>Marasmiellus</taxon>
    </lineage>
</organism>
<evidence type="ECO:0000313" key="2">
    <source>
        <dbReference type="EMBL" id="KAK7440949.1"/>
    </source>
</evidence>
<dbReference type="Pfam" id="PF20414">
    <property type="entry name" value="DUF6698"/>
    <property type="match status" value="1"/>
</dbReference>
<accession>A0ABR1ITR1</accession>
<feature type="compositionally biased region" description="Acidic residues" evidence="1">
    <location>
        <begin position="52"/>
        <end position="69"/>
    </location>
</feature>
<dbReference type="EMBL" id="JBANRG010000065">
    <property type="protein sequence ID" value="KAK7440949.1"/>
    <property type="molecule type" value="Genomic_DNA"/>
</dbReference>
<reference evidence="2 3" key="1">
    <citation type="submission" date="2024-01" db="EMBL/GenBank/DDBJ databases">
        <title>A draft genome for the cacao thread blight pathogen Marasmiellus scandens.</title>
        <authorList>
            <person name="Baruah I.K."/>
            <person name="Leung J."/>
            <person name="Bukari Y."/>
            <person name="Amoako-Attah I."/>
            <person name="Meinhardt L.W."/>
            <person name="Bailey B.A."/>
            <person name="Cohen S.P."/>
        </authorList>
    </citation>
    <scope>NUCLEOTIDE SEQUENCE [LARGE SCALE GENOMIC DNA]</scope>
    <source>
        <strain evidence="2 3">GH-19</strain>
    </source>
</reference>
<evidence type="ECO:0000256" key="1">
    <source>
        <dbReference type="SAM" id="MobiDB-lite"/>
    </source>
</evidence>
<sequence length="230" mass="26354">MINELKQENQLSMLMIDGDDSADDLSSDKEDNEGQDQDQDDDKDEDTLSSHDDEDNDGNEEQAEQEDQDQDARKKHNKIPKSTTVVKHIQNAGVHLAVNRLDTWLYNLRKVEEGKSFKAKTAGLLRSYIGVRSFCAIFLGPSSVHENNPNETHASLAKIHNLARVTPHTIAYAIVQARFMMSQVESWRLTDQEYDLQELYNYVVAFLSNPNSVLAKKTLRWWNMCVVDRR</sequence>
<dbReference type="Proteomes" id="UP001498398">
    <property type="component" value="Unassembled WGS sequence"/>
</dbReference>
<feature type="compositionally biased region" description="Acidic residues" evidence="1">
    <location>
        <begin position="17"/>
        <end position="45"/>
    </location>
</feature>
<proteinExistence type="predicted"/>
<name>A0ABR1ITR1_9AGAR</name>
<keyword evidence="3" id="KW-1185">Reference proteome</keyword>
<dbReference type="InterPro" id="IPR046521">
    <property type="entry name" value="DUF6698"/>
</dbReference>